<dbReference type="RefSeq" id="WP_126316759.1">
    <property type="nucleotide sequence ID" value="NZ_LR134377.1"/>
</dbReference>
<evidence type="ECO:0000313" key="3">
    <source>
        <dbReference type="Proteomes" id="UP000271380"/>
    </source>
</evidence>
<dbReference type="Gene3D" id="1.10.1220.10">
    <property type="entry name" value="Met repressor-like"/>
    <property type="match status" value="1"/>
</dbReference>
<dbReference type="SUPFAM" id="SSF47598">
    <property type="entry name" value="Ribbon-helix-helix"/>
    <property type="match status" value="1"/>
</dbReference>
<dbReference type="GO" id="GO:0006355">
    <property type="term" value="P:regulation of DNA-templated transcription"/>
    <property type="evidence" value="ECO:0007669"/>
    <property type="project" value="InterPro"/>
</dbReference>
<evidence type="ECO:0008006" key="4">
    <source>
        <dbReference type="Google" id="ProtNLM"/>
    </source>
</evidence>
<proteinExistence type="predicted"/>
<sequence length="71" mass="8144">MSSMRRPTKSKPITSAAQSMQRVPKQEVQLNVRITPEMKRDLRRLAADQDTTVTEILTELIRKHLANNLSN</sequence>
<name>A0AB38VUW7_9CORY</name>
<organism evidence="2 3">
    <name type="scientific">Corynebacterium kutscheri</name>
    <dbReference type="NCBI Taxonomy" id="35755"/>
    <lineage>
        <taxon>Bacteria</taxon>
        <taxon>Bacillati</taxon>
        <taxon>Actinomycetota</taxon>
        <taxon>Actinomycetes</taxon>
        <taxon>Mycobacteriales</taxon>
        <taxon>Corynebacteriaceae</taxon>
        <taxon>Corynebacterium</taxon>
    </lineage>
</organism>
<dbReference type="Proteomes" id="UP000271380">
    <property type="component" value="Chromosome"/>
</dbReference>
<evidence type="ECO:0000313" key="2">
    <source>
        <dbReference type="EMBL" id="VEH06402.1"/>
    </source>
</evidence>
<dbReference type="EMBL" id="LR134377">
    <property type="protein sequence ID" value="VEH06402.1"/>
    <property type="molecule type" value="Genomic_DNA"/>
</dbReference>
<feature type="region of interest" description="Disordered" evidence="1">
    <location>
        <begin position="1"/>
        <end position="26"/>
    </location>
</feature>
<dbReference type="AlphaFoldDB" id="A0AB38VUW7"/>
<dbReference type="InterPro" id="IPR010985">
    <property type="entry name" value="Ribbon_hlx_hlx"/>
</dbReference>
<dbReference type="InterPro" id="IPR013321">
    <property type="entry name" value="Arc_rbn_hlx_hlx"/>
</dbReference>
<gene>
    <name evidence="2" type="ORF">NCTC949_01104</name>
</gene>
<accession>A0AB38VUW7</accession>
<feature type="compositionally biased region" description="Polar residues" evidence="1">
    <location>
        <begin position="1"/>
        <end position="21"/>
    </location>
</feature>
<reference evidence="2 3" key="1">
    <citation type="submission" date="2018-12" db="EMBL/GenBank/DDBJ databases">
        <authorList>
            <consortium name="Pathogen Informatics"/>
        </authorList>
    </citation>
    <scope>NUCLEOTIDE SEQUENCE [LARGE SCALE GENOMIC DNA]</scope>
    <source>
        <strain evidence="2 3">NCTC949</strain>
    </source>
</reference>
<evidence type="ECO:0000256" key="1">
    <source>
        <dbReference type="SAM" id="MobiDB-lite"/>
    </source>
</evidence>
<protein>
    <recommendedName>
        <fullName evidence="4">Ribbon-helix-helix protein, copG family</fullName>
    </recommendedName>
</protein>